<reference evidence="3" key="2">
    <citation type="submission" date="2020-04" db="EMBL/GenBank/DDBJ databases">
        <authorList>
            <consortium name="NCBI Genome Project"/>
        </authorList>
    </citation>
    <scope>NUCLEOTIDE SEQUENCE</scope>
    <source>
        <strain evidence="3">CBS 342.82</strain>
    </source>
</reference>
<evidence type="ECO:0000256" key="1">
    <source>
        <dbReference type="SAM" id="Phobius"/>
    </source>
</evidence>
<gene>
    <name evidence="3" type="ORF">K489DRAFT_405257</name>
</gene>
<feature type="transmembrane region" description="Helical" evidence="1">
    <location>
        <begin position="274"/>
        <end position="294"/>
    </location>
</feature>
<keyword evidence="1" id="KW-0472">Membrane</keyword>
<sequence>MYSRQSMACSADADHSRRAANTKTLMLRSHRLPRADSLVLRSQDREMTSIDDLTVPYSKDSVILREAESDIMASNPSLLKQGALAIDPDASVSPDGSFGNNLTIGFHGLSSNCADGAGLPASSISLTTPSYNVDKVCFNIDDLFSQGNNSGWKHEPNNINIPPQYWGVNYTLINRELYQRGFNYTGVWIKSTNITDKGAGAGQNSGRAVRVYEGRDCDDTKLYYQLTCQTQVGGQCRSAQKSFQSFSLDDAYPFIQATGKCESFAAFNNAASSLYGGASFAVAGTTVLAALWMFF</sequence>
<organism evidence="3">
    <name type="scientific">Dissoconium aciculare CBS 342.82</name>
    <dbReference type="NCBI Taxonomy" id="1314786"/>
    <lineage>
        <taxon>Eukaryota</taxon>
        <taxon>Fungi</taxon>
        <taxon>Dikarya</taxon>
        <taxon>Ascomycota</taxon>
        <taxon>Pezizomycotina</taxon>
        <taxon>Dothideomycetes</taxon>
        <taxon>Dothideomycetidae</taxon>
        <taxon>Mycosphaerellales</taxon>
        <taxon>Dissoconiaceae</taxon>
        <taxon>Dissoconium</taxon>
    </lineage>
</organism>
<dbReference type="Proteomes" id="UP000504637">
    <property type="component" value="Unplaced"/>
</dbReference>
<name>A0A6J3LSF1_9PEZI</name>
<evidence type="ECO:0000313" key="2">
    <source>
        <dbReference type="Proteomes" id="UP000504637"/>
    </source>
</evidence>
<dbReference type="GeneID" id="54364953"/>
<reference evidence="3" key="1">
    <citation type="submission" date="2020-01" db="EMBL/GenBank/DDBJ databases">
        <authorList>
            <consortium name="DOE Joint Genome Institute"/>
            <person name="Haridas S."/>
            <person name="Albert R."/>
            <person name="Binder M."/>
            <person name="Bloem J."/>
            <person name="Labutti K."/>
            <person name="Salamov A."/>
            <person name="Andreopoulos B."/>
            <person name="Baker S.E."/>
            <person name="Barry K."/>
            <person name="Bills G."/>
            <person name="Bluhm B.H."/>
            <person name="Cannon C."/>
            <person name="Castanera R."/>
            <person name="Culley D.E."/>
            <person name="Daum C."/>
            <person name="Ezra D."/>
            <person name="Gonzalez J.B."/>
            <person name="Henrissat B."/>
            <person name="Kuo A."/>
            <person name="Liang C."/>
            <person name="Lipzen A."/>
            <person name="Lutzoni F."/>
            <person name="Magnuson J."/>
            <person name="Mondo S."/>
            <person name="Nolan M."/>
            <person name="Ohm R."/>
            <person name="Pangilinan J."/>
            <person name="Park H.-J."/>
            <person name="Ramirez L."/>
            <person name="Alfaro M."/>
            <person name="Sun H."/>
            <person name="Tritt A."/>
            <person name="Yoshinaga Y."/>
            <person name="Zwiers L.-H."/>
            <person name="Turgeon B.G."/>
            <person name="Goodwin S.B."/>
            <person name="Spatafora J.W."/>
            <person name="Crous P.W."/>
            <person name="Grigoriev I.V."/>
        </authorList>
    </citation>
    <scope>NUCLEOTIDE SEQUENCE</scope>
    <source>
        <strain evidence="3">CBS 342.82</strain>
    </source>
</reference>
<evidence type="ECO:0000313" key="3">
    <source>
        <dbReference type="RefSeq" id="XP_033455255.1"/>
    </source>
</evidence>
<protein>
    <submittedName>
        <fullName evidence="3">Uncharacterized protein</fullName>
    </submittedName>
</protein>
<dbReference type="RefSeq" id="XP_033455255.1">
    <property type="nucleotide sequence ID" value="XM_033607153.1"/>
</dbReference>
<proteinExistence type="predicted"/>
<dbReference type="AlphaFoldDB" id="A0A6J3LSF1"/>
<keyword evidence="1" id="KW-1133">Transmembrane helix</keyword>
<dbReference type="OrthoDB" id="3878372at2759"/>
<keyword evidence="2" id="KW-1185">Reference proteome</keyword>
<accession>A0A6J3LSF1</accession>
<reference evidence="3" key="3">
    <citation type="submission" date="2025-08" db="UniProtKB">
        <authorList>
            <consortium name="RefSeq"/>
        </authorList>
    </citation>
    <scope>IDENTIFICATION</scope>
    <source>
        <strain evidence="3">CBS 342.82</strain>
    </source>
</reference>
<keyword evidence="1" id="KW-0812">Transmembrane</keyword>